<keyword evidence="3" id="KW-1185">Reference proteome</keyword>
<sequence length="147" mass="15684">MSDLICLPSRPPRGRFSHLAMFRIGSLLFIPAYITVILYRVFANSTDEGNLVLMAALAVSTAVRYCGSTFAYTAVSVLLNYMSPPHVVGIANGIAQSIVSLARFLGPIIGGLLWSTSVQDNPNGYPIGFLVCAGACALAVAHSFFIR</sequence>
<dbReference type="AlphaFoldDB" id="A0AAW0GIX2"/>
<evidence type="ECO:0000256" key="1">
    <source>
        <dbReference type="SAM" id="Phobius"/>
    </source>
</evidence>
<evidence type="ECO:0000313" key="3">
    <source>
        <dbReference type="Proteomes" id="UP001385951"/>
    </source>
</evidence>
<reference evidence="2 3" key="1">
    <citation type="submission" date="2022-09" db="EMBL/GenBank/DDBJ databases">
        <authorList>
            <person name="Palmer J.M."/>
        </authorList>
    </citation>
    <scope>NUCLEOTIDE SEQUENCE [LARGE SCALE GENOMIC DNA]</scope>
    <source>
        <strain evidence="2 3">DSM 7382</strain>
    </source>
</reference>
<proteinExistence type="predicted"/>
<dbReference type="EMBL" id="JASBNA010000007">
    <property type="protein sequence ID" value="KAK7689709.1"/>
    <property type="molecule type" value="Genomic_DNA"/>
</dbReference>
<feature type="transmembrane region" description="Helical" evidence="1">
    <location>
        <begin position="94"/>
        <end position="115"/>
    </location>
</feature>
<dbReference type="Proteomes" id="UP001385951">
    <property type="component" value="Unassembled WGS sequence"/>
</dbReference>
<protein>
    <recommendedName>
        <fullName evidence="4">Major facilitator superfamily (MFS) profile domain-containing protein</fullName>
    </recommendedName>
</protein>
<comment type="caution">
    <text evidence="2">The sequence shown here is derived from an EMBL/GenBank/DDBJ whole genome shotgun (WGS) entry which is preliminary data.</text>
</comment>
<keyword evidence="1" id="KW-0812">Transmembrane</keyword>
<organism evidence="2 3">
    <name type="scientific">Cerrena zonata</name>
    <dbReference type="NCBI Taxonomy" id="2478898"/>
    <lineage>
        <taxon>Eukaryota</taxon>
        <taxon>Fungi</taxon>
        <taxon>Dikarya</taxon>
        <taxon>Basidiomycota</taxon>
        <taxon>Agaricomycotina</taxon>
        <taxon>Agaricomycetes</taxon>
        <taxon>Polyporales</taxon>
        <taxon>Cerrenaceae</taxon>
        <taxon>Cerrena</taxon>
    </lineage>
</organism>
<feature type="transmembrane region" description="Helical" evidence="1">
    <location>
        <begin position="20"/>
        <end position="42"/>
    </location>
</feature>
<accession>A0AAW0GIX2</accession>
<feature type="transmembrane region" description="Helical" evidence="1">
    <location>
        <begin position="62"/>
        <end position="82"/>
    </location>
</feature>
<evidence type="ECO:0008006" key="4">
    <source>
        <dbReference type="Google" id="ProtNLM"/>
    </source>
</evidence>
<dbReference type="InterPro" id="IPR036259">
    <property type="entry name" value="MFS_trans_sf"/>
</dbReference>
<dbReference type="SUPFAM" id="SSF103473">
    <property type="entry name" value="MFS general substrate transporter"/>
    <property type="match status" value="1"/>
</dbReference>
<feature type="transmembrane region" description="Helical" evidence="1">
    <location>
        <begin position="127"/>
        <end position="146"/>
    </location>
</feature>
<keyword evidence="1" id="KW-1133">Transmembrane helix</keyword>
<dbReference type="Gene3D" id="1.20.1250.20">
    <property type="entry name" value="MFS general substrate transporter like domains"/>
    <property type="match status" value="1"/>
</dbReference>
<evidence type="ECO:0000313" key="2">
    <source>
        <dbReference type="EMBL" id="KAK7689709.1"/>
    </source>
</evidence>
<keyword evidence="1" id="KW-0472">Membrane</keyword>
<name>A0AAW0GIX2_9APHY</name>
<gene>
    <name evidence="2" type="ORF">QCA50_006348</name>
</gene>